<sequence>MRYPNEIEHLTQEIQQDESRYVASRLIENRIIETVAEGEFASAIQRTRQLANQRALAERIRKNKIMLAWAQE</sequence>
<keyword evidence="2" id="KW-1185">Reference proteome</keyword>
<evidence type="ECO:0000313" key="1">
    <source>
        <dbReference type="EMBL" id="SDF78709.1"/>
    </source>
</evidence>
<dbReference type="AlphaFoldDB" id="A0A1G7NZB3"/>
<dbReference type="Proteomes" id="UP000182427">
    <property type="component" value="Chromosome I"/>
</dbReference>
<evidence type="ECO:0000313" key="2">
    <source>
        <dbReference type="Proteomes" id="UP000182427"/>
    </source>
</evidence>
<protein>
    <submittedName>
        <fullName evidence="1">Uncharacterized protein</fullName>
    </submittedName>
</protein>
<gene>
    <name evidence="1" type="ORF">SAMN05444167_3313</name>
</gene>
<dbReference type="EMBL" id="LT629690">
    <property type="protein sequence ID" value="SDF78709.1"/>
    <property type="molecule type" value="Genomic_DNA"/>
</dbReference>
<proteinExistence type="predicted"/>
<accession>A0A1G7NZB3</accession>
<name>A0A1G7NZB3_9BACT</name>
<organism evidence="1 2">
    <name type="scientific">Terriglobus roseus</name>
    <dbReference type="NCBI Taxonomy" id="392734"/>
    <lineage>
        <taxon>Bacteria</taxon>
        <taxon>Pseudomonadati</taxon>
        <taxon>Acidobacteriota</taxon>
        <taxon>Terriglobia</taxon>
        <taxon>Terriglobales</taxon>
        <taxon>Acidobacteriaceae</taxon>
        <taxon>Terriglobus</taxon>
    </lineage>
</organism>
<reference evidence="1 2" key="1">
    <citation type="submission" date="2016-10" db="EMBL/GenBank/DDBJ databases">
        <authorList>
            <person name="de Groot N.N."/>
        </authorList>
    </citation>
    <scope>NUCLEOTIDE SEQUENCE [LARGE SCALE GENOMIC DNA]</scope>
    <source>
        <strain evidence="1 2">GAS232</strain>
    </source>
</reference>